<sequence length="372" mass="40146">MRMKKILLGLALCSTFAANAQKKNLELTAKIAGLPNNTVVYLWGPLTEKTDSTYTKDGGFSFDVDMSGGGSTYILQVGGADSQGTVLYLEAGKVNITGKGPYFKNAKYTGSPFVADWMDVSANILDGDTCVSQKQAAEDQLMAAQSIGDTEAAHAAEAKKTALKKREVDASLLWINKHPNSGVASYLINVYLSDAMPRADLVALINKLGPDAKNTFTIKKMMSQLVGGSTIMMGLVDKQAPATTAPDVNGKNVSLADFKGKYVLVDFWASWCKPCRAENPNLITAYEKFKNKNFTILSVSLDTEKSKWLQAIAEDKLPWTHISDLKGGDSKVAKDYGVMAIPASFLIDPTGKVINIGFHGDALEKRLAELLP</sequence>
<feature type="chain" id="PRO_5015115374" evidence="5">
    <location>
        <begin position="21"/>
        <end position="372"/>
    </location>
</feature>
<dbReference type="InterPro" id="IPR013766">
    <property type="entry name" value="Thioredoxin_domain"/>
</dbReference>
<keyword evidence="3" id="KW-1015">Disulfide bond</keyword>
<dbReference type="Proteomes" id="UP000240971">
    <property type="component" value="Unassembled WGS sequence"/>
</dbReference>
<dbReference type="Pfam" id="PF00578">
    <property type="entry name" value="AhpC-TSA"/>
    <property type="match status" value="1"/>
</dbReference>
<feature type="signal peptide" evidence="5">
    <location>
        <begin position="1"/>
        <end position="20"/>
    </location>
</feature>
<comment type="subcellular location">
    <subcellularLocation>
        <location evidence="1">Cell envelope</location>
    </subcellularLocation>
</comment>
<evidence type="ECO:0000313" key="7">
    <source>
        <dbReference type="EMBL" id="PSL46539.1"/>
    </source>
</evidence>
<dbReference type="GO" id="GO:0017004">
    <property type="term" value="P:cytochrome complex assembly"/>
    <property type="evidence" value="ECO:0007669"/>
    <property type="project" value="UniProtKB-KW"/>
</dbReference>
<dbReference type="InterPro" id="IPR050553">
    <property type="entry name" value="Thioredoxin_ResA/DsbE_sf"/>
</dbReference>
<evidence type="ECO:0000256" key="4">
    <source>
        <dbReference type="ARBA" id="ARBA00023284"/>
    </source>
</evidence>
<dbReference type="GO" id="GO:0016209">
    <property type="term" value="F:antioxidant activity"/>
    <property type="evidence" value="ECO:0007669"/>
    <property type="project" value="InterPro"/>
</dbReference>
<dbReference type="InterPro" id="IPR000866">
    <property type="entry name" value="AhpC/TSA"/>
</dbReference>
<protein>
    <submittedName>
        <fullName evidence="7">Peroxiredoxin</fullName>
    </submittedName>
</protein>
<dbReference type="Pfam" id="PF14289">
    <property type="entry name" value="DUF4369"/>
    <property type="match status" value="1"/>
</dbReference>
<keyword evidence="5" id="KW-0732">Signal</keyword>
<dbReference type="PROSITE" id="PS51352">
    <property type="entry name" value="THIOREDOXIN_2"/>
    <property type="match status" value="1"/>
</dbReference>
<keyword evidence="4" id="KW-0676">Redox-active center</keyword>
<dbReference type="AlphaFoldDB" id="A0A2P8HJZ1"/>
<dbReference type="InterPro" id="IPR025380">
    <property type="entry name" value="DUF4369"/>
</dbReference>
<reference evidence="7 8" key="1">
    <citation type="submission" date="2018-03" db="EMBL/GenBank/DDBJ databases">
        <title>Genomic Encyclopedia of Archaeal and Bacterial Type Strains, Phase II (KMG-II): from individual species to whole genera.</title>
        <authorList>
            <person name="Goeker M."/>
        </authorList>
    </citation>
    <scope>NUCLEOTIDE SEQUENCE [LARGE SCALE GENOMIC DNA]</scope>
    <source>
        <strain evidence="7 8">DSM 24859</strain>
    </source>
</reference>
<dbReference type="Gene3D" id="3.40.30.10">
    <property type="entry name" value="Glutaredoxin"/>
    <property type="match status" value="1"/>
</dbReference>
<gene>
    <name evidence="7" type="ORF">CLV51_103520</name>
</gene>
<feature type="domain" description="Thioredoxin" evidence="6">
    <location>
        <begin position="234"/>
        <end position="372"/>
    </location>
</feature>
<organism evidence="7 8">
    <name type="scientific">Chitinophaga niastensis</name>
    <dbReference type="NCBI Taxonomy" id="536980"/>
    <lineage>
        <taxon>Bacteria</taxon>
        <taxon>Pseudomonadati</taxon>
        <taxon>Bacteroidota</taxon>
        <taxon>Chitinophagia</taxon>
        <taxon>Chitinophagales</taxon>
        <taxon>Chitinophagaceae</taxon>
        <taxon>Chitinophaga</taxon>
    </lineage>
</organism>
<dbReference type="SUPFAM" id="SSF52833">
    <property type="entry name" value="Thioredoxin-like"/>
    <property type="match status" value="1"/>
</dbReference>
<keyword evidence="2" id="KW-0201">Cytochrome c-type biogenesis</keyword>
<dbReference type="CDD" id="cd02966">
    <property type="entry name" value="TlpA_like_family"/>
    <property type="match status" value="1"/>
</dbReference>
<comment type="caution">
    <text evidence="7">The sequence shown here is derived from an EMBL/GenBank/DDBJ whole genome shotgun (WGS) entry which is preliminary data.</text>
</comment>
<dbReference type="EMBL" id="PYAW01000003">
    <property type="protein sequence ID" value="PSL46539.1"/>
    <property type="molecule type" value="Genomic_DNA"/>
</dbReference>
<evidence type="ECO:0000256" key="1">
    <source>
        <dbReference type="ARBA" id="ARBA00004196"/>
    </source>
</evidence>
<keyword evidence="8" id="KW-1185">Reference proteome</keyword>
<dbReference type="PANTHER" id="PTHR42852:SF6">
    <property type="entry name" value="THIOL:DISULFIDE INTERCHANGE PROTEIN DSBE"/>
    <property type="match status" value="1"/>
</dbReference>
<evidence type="ECO:0000313" key="8">
    <source>
        <dbReference type="Proteomes" id="UP000240971"/>
    </source>
</evidence>
<proteinExistence type="predicted"/>
<dbReference type="GO" id="GO:0016491">
    <property type="term" value="F:oxidoreductase activity"/>
    <property type="evidence" value="ECO:0007669"/>
    <property type="project" value="InterPro"/>
</dbReference>
<evidence type="ECO:0000256" key="2">
    <source>
        <dbReference type="ARBA" id="ARBA00022748"/>
    </source>
</evidence>
<evidence type="ECO:0000256" key="5">
    <source>
        <dbReference type="SAM" id="SignalP"/>
    </source>
</evidence>
<dbReference type="InterPro" id="IPR036249">
    <property type="entry name" value="Thioredoxin-like_sf"/>
</dbReference>
<dbReference type="GO" id="GO:0030313">
    <property type="term" value="C:cell envelope"/>
    <property type="evidence" value="ECO:0007669"/>
    <property type="project" value="UniProtKB-SubCell"/>
</dbReference>
<evidence type="ECO:0000256" key="3">
    <source>
        <dbReference type="ARBA" id="ARBA00023157"/>
    </source>
</evidence>
<evidence type="ECO:0000259" key="6">
    <source>
        <dbReference type="PROSITE" id="PS51352"/>
    </source>
</evidence>
<accession>A0A2P8HJZ1</accession>
<name>A0A2P8HJZ1_CHINA</name>
<dbReference type="PANTHER" id="PTHR42852">
    <property type="entry name" value="THIOL:DISULFIDE INTERCHANGE PROTEIN DSBE"/>
    <property type="match status" value="1"/>
</dbReference>